<dbReference type="PANTHER" id="PTHR42749">
    <property type="entry name" value="CELL SHAPE-DETERMINING PROTEIN MREB"/>
    <property type="match status" value="1"/>
</dbReference>
<dbReference type="Proteomes" id="UP001595912">
    <property type="component" value="Unassembled WGS sequence"/>
</dbReference>
<keyword evidence="2" id="KW-0067">ATP-binding</keyword>
<dbReference type="PANTHER" id="PTHR42749:SF1">
    <property type="entry name" value="CELL SHAPE-DETERMINING PROTEIN MREB"/>
    <property type="match status" value="1"/>
</dbReference>
<keyword evidence="3" id="KW-0143">Chaperone</keyword>
<comment type="caution">
    <text evidence="5">The sequence shown here is derived from an EMBL/GenBank/DDBJ whole genome shotgun (WGS) entry which is preliminary data.</text>
</comment>
<feature type="region of interest" description="Disordered" evidence="4">
    <location>
        <begin position="352"/>
        <end position="394"/>
    </location>
</feature>
<evidence type="ECO:0000313" key="5">
    <source>
        <dbReference type="EMBL" id="MFC4997738.1"/>
    </source>
</evidence>
<protein>
    <submittedName>
        <fullName evidence="5">Hsp70 family protein</fullName>
    </submittedName>
</protein>
<evidence type="ECO:0000256" key="1">
    <source>
        <dbReference type="ARBA" id="ARBA00022741"/>
    </source>
</evidence>
<dbReference type="InterPro" id="IPR013126">
    <property type="entry name" value="Hsp_70_fam"/>
</dbReference>
<dbReference type="Pfam" id="PF00012">
    <property type="entry name" value="HSP70"/>
    <property type="match status" value="1"/>
</dbReference>
<accession>A0ABV9VR49</accession>
<evidence type="ECO:0000256" key="4">
    <source>
        <dbReference type="SAM" id="MobiDB-lite"/>
    </source>
</evidence>
<keyword evidence="1" id="KW-0547">Nucleotide-binding</keyword>
<dbReference type="EMBL" id="JBHSIU010000010">
    <property type="protein sequence ID" value="MFC4997738.1"/>
    <property type="molecule type" value="Genomic_DNA"/>
</dbReference>
<sequence>MQRLAIDFGTSNTVGMMTGPNGTARPLLFDASPLLPSAVFATSDGSLLVGADAERAAIGDPARFEGHPKRRIDDGVVWLGDREHPVAGLIGAVLARIAGEAVRVAGRPPDEVVLTHPAAWSRTRLGILADAAGRARLGPVSFVPEPVAAAAYFAAPADRSAPRGCVAVYDLGAGTFDITVIRPTGAGYEVLATDGLADVGGLDLDAAVVRHARGITTDAGDAWHRLDQPATASEQQSRQLLWQGARAVKEQLSRHATGELHLPIVDRRLHLTREEFDAAALPHLERTVALTTQVLRAAGLAPAQLAGVFLVGGSSRVPLAATLLHRALGIAPTVLDQPELVVAEGALLTLPQQGNASGSRTAPPPAASPAAPPTPPQAPPPHVPFPPPSPAPSKRPVRALTIAALAIVAAVAAGAFAIKTWSGNGGNSGSDGTTDSPSVVLEKYINAKLNTYDDNAALKLQCASPDLGAVDLLRDQVKDLETRSAVEATVSLADLQPSTTGDTATIAAALNIRVPESGGLMSNTRQSWQFGLTRTDGWHVCSARKNS</sequence>
<evidence type="ECO:0000256" key="3">
    <source>
        <dbReference type="ARBA" id="ARBA00023186"/>
    </source>
</evidence>
<organism evidence="5 6">
    <name type="scientific">Dactylosporangium cerinum</name>
    <dbReference type="NCBI Taxonomy" id="1434730"/>
    <lineage>
        <taxon>Bacteria</taxon>
        <taxon>Bacillati</taxon>
        <taxon>Actinomycetota</taxon>
        <taxon>Actinomycetes</taxon>
        <taxon>Micromonosporales</taxon>
        <taxon>Micromonosporaceae</taxon>
        <taxon>Dactylosporangium</taxon>
    </lineage>
</organism>
<name>A0ABV9VR49_9ACTN</name>
<evidence type="ECO:0000313" key="6">
    <source>
        <dbReference type="Proteomes" id="UP001595912"/>
    </source>
</evidence>
<dbReference type="Gene3D" id="3.90.640.10">
    <property type="entry name" value="Actin, Chain A, domain 4"/>
    <property type="match status" value="1"/>
</dbReference>
<dbReference type="InterPro" id="IPR043129">
    <property type="entry name" value="ATPase_NBD"/>
</dbReference>
<keyword evidence="6" id="KW-1185">Reference proteome</keyword>
<reference evidence="6" key="1">
    <citation type="journal article" date="2019" name="Int. J. Syst. Evol. Microbiol.">
        <title>The Global Catalogue of Microorganisms (GCM) 10K type strain sequencing project: providing services to taxonomists for standard genome sequencing and annotation.</title>
        <authorList>
            <consortium name="The Broad Institute Genomics Platform"/>
            <consortium name="The Broad Institute Genome Sequencing Center for Infectious Disease"/>
            <person name="Wu L."/>
            <person name="Ma J."/>
        </authorList>
    </citation>
    <scope>NUCLEOTIDE SEQUENCE [LARGE SCALE GENOMIC DNA]</scope>
    <source>
        <strain evidence="6">CGMCC 4.7152</strain>
    </source>
</reference>
<gene>
    <name evidence="5" type="ORF">ACFPIJ_07855</name>
</gene>
<dbReference type="Gene3D" id="3.30.420.40">
    <property type="match status" value="2"/>
</dbReference>
<proteinExistence type="predicted"/>
<dbReference type="SUPFAM" id="SSF53067">
    <property type="entry name" value="Actin-like ATPase domain"/>
    <property type="match status" value="2"/>
</dbReference>
<dbReference type="RefSeq" id="WP_380113971.1">
    <property type="nucleotide sequence ID" value="NZ_JBHSIU010000010.1"/>
</dbReference>
<feature type="compositionally biased region" description="Pro residues" evidence="4">
    <location>
        <begin position="362"/>
        <end position="393"/>
    </location>
</feature>
<evidence type="ECO:0000256" key="2">
    <source>
        <dbReference type="ARBA" id="ARBA00022840"/>
    </source>
</evidence>
<dbReference type="PRINTS" id="PR00301">
    <property type="entry name" value="HEATSHOCK70"/>
</dbReference>